<keyword evidence="1" id="KW-1185">Reference proteome</keyword>
<dbReference type="Proteomes" id="UP000887561">
    <property type="component" value="Unplaced"/>
</dbReference>
<organism evidence="1 2">
    <name type="scientific">Meloidogyne javanica</name>
    <name type="common">Root-knot nematode worm</name>
    <dbReference type="NCBI Taxonomy" id="6303"/>
    <lineage>
        <taxon>Eukaryota</taxon>
        <taxon>Metazoa</taxon>
        <taxon>Ecdysozoa</taxon>
        <taxon>Nematoda</taxon>
        <taxon>Chromadorea</taxon>
        <taxon>Rhabditida</taxon>
        <taxon>Tylenchina</taxon>
        <taxon>Tylenchomorpha</taxon>
        <taxon>Tylenchoidea</taxon>
        <taxon>Meloidogynidae</taxon>
        <taxon>Meloidogyninae</taxon>
        <taxon>Meloidogyne</taxon>
        <taxon>Meloidogyne incognita group</taxon>
    </lineage>
</organism>
<accession>A0A915N2X0</accession>
<evidence type="ECO:0000313" key="1">
    <source>
        <dbReference type="Proteomes" id="UP000887561"/>
    </source>
</evidence>
<dbReference type="WBParaSite" id="scaffold6645_cov235.g11095">
    <property type="protein sequence ID" value="scaffold6645_cov235.g11095"/>
    <property type="gene ID" value="scaffold6645_cov235.g11095"/>
</dbReference>
<reference evidence="2" key="1">
    <citation type="submission" date="2022-11" db="UniProtKB">
        <authorList>
            <consortium name="WormBaseParasite"/>
        </authorList>
    </citation>
    <scope>IDENTIFICATION</scope>
</reference>
<protein>
    <submittedName>
        <fullName evidence="2">Uncharacterized protein</fullName>
    </submittedName>
</protein>
<evidence type="ECO:0000313" key="2">
    <source>
        <dbReference type="WBParaSite" id="scaffold6645_cov235.g11095"/>
    </source>
</evidence>
<dbReference type="AlphaFoldDB" id="A0A915N2X0"/>
<sequence>MFNLCYSRYGQQPNRYVDYNNNYNQPPSNNYNNYYSGGRQQGGWGQSNNGEMTARYGVLLAGMLTKP</sequence>
<proteinExistence type="predicted"/>
<name>A0A915N2X0_MELJA</name>